<dbReference type="SUPFAM" id="SSF103647">
    <property type="entry name" value="TSP type-3 repeat"/>
    <property type="match status" value="1"/>
</dbReference>
<evidence type="ECO:0008006" key="9">
    <source>
        <dbReference type="Google" id="ProtNLM"/>
    </source>
</evidence>
<keyword evidence="4" id="KW-0106">Calcium</keyword>
<evidence type="ECO:0000313" key="7">
    <source>
        <dbReference type="EMBL" id="MCX7570771.1"/>
    </source>
</evidence>
<evidence type="ECO:0000256" key="1">
    <source>
        <dbReference type="ARBA" id="ARBA00004613"/>
    </source>
</evidence>
<gene>
    <name evidence="7" type="ORF">OS242_12460</name>
</gene>
<dbReference type="Proteomes" id="UP001208017">
    <property type="component" value="Unassembled WGS sequence"/>
</dbReference>
<dbReference type="InterPro" id="IPR059100">
    <property type="entry name" value="TSP3_bac"/>
</dbReference>
<dbReference type="SUPFAM" id="SSF53474">
    <property type="entry name" value="alpha/beta-Hydrolases"/>
    <property type="match status" value="1"/>
</dbReference>
<dbReference type="PANTHER" id="PTHR37467:SF1">
    <property type="entry name" value="EXPORTED CALCIUM-BINDING GLYCOPROTEIN"/>
    <property type="match status" value="1"/>
</dbReference>
<dbReference type="InterPro" id="IPR053180">
    <property type="entry name" value="Ca-binding_acidic-repeat"/>
</dbReference>
<name>A0ABT3X571_9BACL</name>
<dbReference type="PANTHER" id="PTHR37467">
    <property type="entry name" value="EXPORTED CALCIUM-BINDING GLYCOPROTEIN-RELATED"/>
    <property type="match status" value="1"/>
</dbReference>
<dbReference type="RefSeq" id="WP_267152024.1">
    <property type="nucleotide sequence ID" value="NZ_JAPMLT010000007.1"/>
</dbReference>
<accession>A0ABT3X571</accession>
<dbReference type="InterPro" id="IPR029058">
    <property type="entry name" value="AB_hydrolase_fold"/>
</dbReference>
<organism evidence="7 8">
    <name type="scientific">Tumebacillus lacus</name>
    <dbReference type="NCBI Taxonomy" id="2995335"/>
    <lineage>
        <taxon>Bacteria</taxon>
        <taxon>Bacillati</taxon>
        <taxon>Bacillota</taxon>
        <taxon>Bacilli</taxon>
        <taxon>Bacillales</taxon>
        <taxon>Alicyclobacillaceae</taxon>
        <taxon>Tumebacillus</taxon>
    </lineage>
</organism>
<dbReference type="Gene3D" id="4.10.1080.10">
    <property type="entry name" value="TSP type-3 repeat"/>
    <property type="match status" value="1"/>
</dbReference>
<reference evidence="7 8" key="1">
    <citation type="submission" date="2022-11" db="EMBL/GenBank/DDBJ databases">
        <title>Study of microbial diversity in lake waters.</title>
        <authorList>
            <person name="Zhang J."/>
        </authorList>
    </citation>
    <scope>NUCLEOTIDE SEQUENCE [LARGE SCALE GENOMIC DNA]</scope>
    <source>
        <strain evidence="7 8">DT12</strain>
    </source>
</reference>
<proteinExistence type="predicted"/>
<sequence length="679" mass="73923">MQNMKKWPYAVLSTTLALSMLLTMPQSGALAATDEQPTSQAVTHDHDHDAEISPTLDTDGDGLTDVFEQEVTHAHKADTDGDGIPDSGEDTDGDGLSNLVEQQKGTNPLVKDSDGDRLDDYEEVYTHHTDPAKADTDGDNLSDGTEVLNYSLDPLAADQDGDGQLDGTVSRDFTIPANEIGITGTMSGMGDIPQKLTVRQSPILIVQSIQAEQSFDLESLDRTATFNIEMPVGKGEGDLRLFRYEANQATLTPVETQQVKGGVIAAEFTGGGSFVVLPMSEYKKSLRPDKAEYKGKFQKFSGKAKLHGLPNVEIDGAQVSADGTFTVKRGEDQAVYKIQDMQKSDGTTYVTASAIYPEAGKVPTILVHGFWGSSTTWGFNQKWSNGGDTPSAESAIYSYETFTGKTYASGTASTYSNIDVQYITSNSDSTEMGPILVGKGYTRNVDLFNFEYHSDGHVALAGQHLKNFIANLKSAGKIPSGAVNIIAHSKGGLVSRYFIENQSGSSSVARLTTLGTPHFGSDYSTFGDMDRDDSDLWLGNNNDAYCNTFTNSHPYTKYFAFGAFQASAGDLNATYPSQRGVWSVGQLSGSYDTDVRNRFKNAGNEISWWSYADVEDGVVNIDSAMGSDQEPDYDGTLPKVSIFKRWYIFHETYGDHSGMRKYSTVQNMVYNIQQGSYDY</sequence>
<comment type="subcellular location">
    <subcellularLocation>
        <location evidence="1">Secreted</location>
    </subcellularLocation>
</comment>
<feature type="compositionally biased region" description="Basic and acidic residues" evidence="5">
    <location>
        <begin position="70"/>
        <end position="79"/>
    </location>
</feature>
<evidence type="ECO:0000256" key="3">
    <source>
        <dbReference type="ARBA" id="ARBA00022729"/>
    </source>
</evidence>
<keyword evidence="3 6" id="KW-0732">Signal</keyword>
<comment type="caution">
    <text evidence="7">The sequence shown here is derived from an EMBL/GenBank/DDBJ whole genome shotgun (WGS) entry which is preliminary data.</text>
</comment>
<feature type="compositionally biased region" description="Acidic residues" evidence="5">
    <location>
        <begin position="80"/>
        <end position="93"/>
    </location>
</feature>
<evidence type="ECO:0000313" key="8">
    <source>
        <dbReference type="Proteomes" id="UP001208017"/>
    </source>
</evidence>
<keyword evidence="2" id="KW-0964">Secreted</keyword>
<feature type="region of interest" description="Disordered" evidence="5">
    <location>
        <begin position="30"/>
        <end position="117"/>
    </location>
</feature>
<evidence type="ECO:0000256" key="4">
    <source>
        <dbReference type="ARBA" id="ARBA00022837"/>
    </source>
</evidence>
<keyword evidence="8" id="KW-1185">Reference proteome</keyword>
<feature type="compositionally biased region" description="Low complexity" evidence="5">
    <location>
        <begin position="55"/>
        <end position="65"/>
    </location>
</feature>
<dbReference type="InterPro" id="IPR028974">
    <property type="entry name" value="TSP_type-3_rpt"/>
</dbReference>
<dbReference type="EMBL" id="JAPMLT010000007">
    <property type="protein sequence ID" value="MCX7570771.1"/>
    <property type="molecule type" value="Genomic_DNA"/>
</dbReference>
<dbReference type="Pfam" id="PF18884">
    <property type="entry name" value="TSP3_bac"/>
    <property type="match status" value="3"/>
</dbReference>
<evidence type="ECO:0000256" key="2">
    <source>
        <dbReference type="ARBA" id="ARBA00022525"/>
    </source>
</evidence>
<feature type="chain" id="PRO_5045603756" description="Alpha/beta hydrolase" evidence="6">
    <location>
        <begin position="32"/>
        <end position="679"/>
    </location>
</feature>
<evidence type="ECO:0000256" key="5">
    <source>
        <dbReference type="SAM" id="MobiDB-lite"/>
    </source>
</evidence>
<protein>
    <recommendedName>
        <fullName evidence="9">Alpha/beta hydrolase</fullName>
    </recommendedName>
</protein>
<feature type="signal peptide" evidence="6">
    <location>
        <begin position="1"/>
        <end position="31"/>
    </location>
</feature>
<evidence type="ECO:0000256" key="6">
    <source>
        <dbReference type="SAM" id="SignalP"/>
    </source>
</evidence>
<dbReference type="Gene3D" id="3.40.50.1820">
    <property type="entry name" value="alpha/beta hydrolase"/>
    <property type="match status" value="1"/>
</dbReference>